<dbReference type="CDD" id="cd08977">
    <property type="entry name" value="SusD"/>
    <property type="match status" value="1"/>
</dbReference>
<reference evidence="8 9" key="1">
    <citation type="journal article" date="2019" name="Int. J. Syst. Evol. Microbiol.">
        <title>Rufibacter sediminis sp. nov., isolated from freshwater lake sediment.</title>
        <authorList>
            <person name="Qu J.H."/>
            <person name="Zhang L.J."/>
            <person name="Fu Y.H."/>
            <person name="Li H.F."/>
        </authorList>
    </citation>
    <scope>NUCLEOTIDE SEQUENCE [LARGE SCALE GENOMIC DNA]</scope>
    <source>
        <strain evidence="8 9">H-1</strain>
    </source>
</reference>
<gene>
    <name evidence="8" type="ORF">H7U12_14780</name>
</gene>
<accession>A0ABR6VUX2</accession>
<keyword evidence="3" id="KW-0732">Signal</keyword>
<organism evidence="8 9">
    <name type="scientific">Rufibacter sediminis</name>
    <dbReference type="NCBI Taxonomy" id="2762756"/>
    <lineage>
        <taxon>Bacteria</taxon>
        <taxon>Pseudomonadati</taxon>
        <taxon>Bacteroidota</taxon>
        <taxon>Cytophagia</taxon>
        <taxon>Cytophagales</taxon>
        <taxon>Hymenobacteraceae</taxon>
        <taxon>Rufibacter</taxon>
    </lineage>
</organism>
<keyword evidence="5" id="KW-0998">Cell outer membrane</keyword>
<evidence type="ECO:0000256" key="5">
    <source>
        <dbReference type="ARBA" id="ARBA00023237"/>
    </source>
</evidence>
<dbReference type="RefSeq" id="WP_186639343.1">
    <property type="nucleotide sequence ID" value="NZ_JACOAF010000033.1"/>
</dbReference>
<evidence type="ECO:0000259" key="7">
    <source>
        <dbReference type="Pfam" id="PF14322"/>
    </source>
</evidence>
<name>A0ABR6VUX2_9BACT</name>
<comment type="similarity">
    <text evidence="2">Belongs to the SusD family.</text>
</comment>
<keyword evidence="4" id="KW-0472">Membrane</keyword>
<dbReference type="EMBL" id="JACOAF010000033">
    <property type="protein sequence ID" value="MBC3540956.1"/>
    <property type="molecule type" value="Genomic_DNA"/>
</dbReference>
<keyword evidence="9" id="KW-1185">Reference proteome</keyword>
<feature type="domain" description="RagB/SusD" evidence="6">
    <location>
        <begin position="262"/>
        <end position="511"/>
    </location>
</feature>
<evidence type="ECO:0000256" key="4">
    <source>
        <dbReference type="ARBA" id="ARBA00023136"/>
    </source>
</evidence>
<feature type="domain" description="SusD-like N-terminal" evidence="7">
    <location>
        <begin position="93"/>
        <end position="216"/>
    </location>
</feature>
<proteinExistence type="inferred from homology"/>
<dbReference type="InterPro" id="IPR033985">
    <property type="entry name" value="SusD-like_N"/>
</dbReference>
<dbReference type="SUPFAM" id="SSF48452">
    <property type="entry name" value="TPR-like"/>
    <property type="match status" value="1"/>
</dbReference>
<comment type="subcellular location">
    <subcellularLocation>
        <location evidence="1">Cell outer membrane</location>
    </subcellularLocation>
</comment>
<comment type="caution">
    <text evidence="8">The sequence shown here is derived from an EMBL/GenBank/DDBJ whole genome shotgun (WGS) entry which is preliminary data.</text>
</comment>
<dbReference type="InterPro" id="IPR011990">
    <property type="entry name" value="TPR-like_helical_dom_sf"/>
</dbReference>
<dbReference type="Gene3D" id="1.25.40.390">
    <property type="match status" value="1"/>
</dbReference>
<dbReference type="PROSITE" id="PS51257">
    <property type="entry name" value="PROKAR_LIPOPROTEIN"/>
    <property type="match status" value="1"/>
</dbReference>
<evidence type="ECO:0000313" key="9">
    <source>
        <dbReference type="Proteomes" id="UP000659698"/>
    </source>
</evidence>
<evidence type="ECO:0000256" key="1">
    <source>
        <dbReference type="ARBA" id="ARBA00004442"/>
    </source>
</evidence>
<protein>
    <submittedName>
        <fullName evidence="8">RagB/SusD family nutrient uptake outer membrane protein</fullName>
    </submittedName>
</protein>
<sequence>MKKIFKYIVAFTLAGTAMSCEDTLDIENPNEVSEQNFWRSGSDALAGVNAVYGAFYRNGTYARWLQIYLNPRSDDGFASTGWGELRSTIDFTQVDLNFEGTRNTWDHHYRAIFRANQVIANVPGIEMEETLKQRYIAEAKFLRALHYFNLVSLFRSVPLVLQPSLPTDLPAQAPEADTWAQIERDLTEAAPNLPPSYDTPNLGRATRGAAYALLGKAHMQQREYQPALAAFNWLVEGEGRTLYDLVPNYQDNFRHTTENNRESVFEVQFAGIQSTTDEDAPTSNLGNQRGPFFGPGRRNQGDAQAGFNDVQMRRWVIDEFMQERTTAGQMDPRLNVTAIYNGNPETFYGGRTFAQLVPDNLMQAAWYRKYLNDYHRNDETFEGPINFRVIRYADVLLMYAECLNALNRTAEAYPYVDRVRQRAGLARLSVTRPGLSQQAFMQQLMHERVTELTGESTRWLDLLRWGYLDDAARVNELKTRDPEFNNFESPRDKYLPIPQSELDINPNLTQNF</sequence>
<evidence type="ECO:0000313" key="8">
    <source>
        <dbReference type="EMBL" id="MBC3540956.1"/>
    </source>
</evidence>
<evidence type="ECO:0000256" key="3">
    <source>
        <dbReference type="ARBA" id="ARBA00022729"/>
    </source>
</evidence>
<dbReference type="Pfam" id="PF14322">
    <property type="entry name" value="SusD-like_3"/>
    <property type="match status" value="1"/>
</dbReference>
<evidence type="ECO:0000259" key="6">
    <source>
        <dbReference type="Pfam" id="PF07980"/>
    </source>
</evidence>
<dbReference type="Proteomes" id="UP000659698">
    <property type="component" value="Unassembled WGS sequence"/>
</dbReference>
<dbReference type="InterPro" id="IPR012944">
    <property type="entry name" value="SusD_RagB_dom"/>
</dbReference>
<evidence type="ECO:0000256" key="2">
    <source>
        <dbReference type="ARBA" id="ARBA00006275"/>
    </source>
</evidence>
<dbReference type="Pfam" id="PF07980">
    <property type="entry name" value="SusD_RagB"/>
    <property type="match status" value="1"/>
</dbReference>